<evidence type="ECO:0000313" key="1">
    <source>
        <dbReference type="EMBL" id="KAL2514500.1"/>
    </source>
</evidence>
<comment type="caution">
    <text evidence="1">The sequence shown here is derived from an EMBL/GenBank/DDBJ whole genome shotgun (WGS) entry which is preliminary data.</text>
</comment>
<dbReference type="EMBL" id="JBFOLJ010000008">
    <property type="protein sequence ID" value="KAL2514500.1"/>
    <property type="molecule type" value="Genomic_DNA"/>
</dbReference>
<organism evidence="1 2">
    <name type="scientific">Forsythia ovata</name>
    <dbReference type="NCBI Taxonomy" id="205694"/>
    <lineage>
        <taxon>Eukaryota</taxon>
        <taxon>Viridiplantae</taxon>
        <taxon>Streptophyta</taxon>
        <taxon>Embryophyta</taxon>
        <taxon>Tracheophyta</taxon>
        <taxon>Spermatophyta</taxon>
        <taxon>Magnoliopsida</taxon>
        <taxon>eudicotyledons</taxon>
        <taxon>Gunneridae</taxon>
        <taxon>Pentapetalae</taxon>
        <taxon>asterids</taxon>
        <taxon>lamiids</taxon>
        <taxon>Lamiales</taxon>
        <taxon>Oleaceae</taxon>
        <taxon>Forsythieae</taxon>
        <taxon>Forsythia</taxon>
    </lineage>
</organism>
<evidence type="ECO:0000313" key="2">
    <source>
        <dbReference type="Proteomes" id="UP001604277"/>
    </source>
</evidence>
<gene>
    <name evidence="1" type="ORF">Fot_28471</name>
</gene>
<sequence>MKYGIVWIQHCDKNEEMLFYGEPNSLSSHAIRSLAKGISSDNEAGVSKHKFIDQRISSDSKIFDQADEFLLERFIGNECEKLLKHMLWSNRPEMESLTFNNKQCARKDFVKLVSRLIELFLHYDSIDVEVGGRL</sequence>
<dbReference type="Gene3D" id="1.10.630.10">
    <property type="entry name" value="Cytochrome P450"/>
    <property type="match status" value="1"/>
</dbReference>
<reference evidence="2" key="1">
    <citation type="submission" date="2024-07" db="EMBL/GenBank/DDBJ databases">
        <title>Two chromosome-level genome assemblies of Korean endemic species Abeliophyllum distichum and Forsythia ovata (Oleaceae).</title>
        <authorList>
            <person name="Jang H."/>
        </authorList>
    </citation>
    <scope>NUCLEOTIDE SEQUENCE [LARGE SCALE GENOMIC DNA]</scope>
</reference>
<name>A0ABD1TP29_9LAMI</name>
<accession>A0ABD1TP29</accession>
<dbReference type="Proteomes" id="UP001604277">
    <property type="component" value="Unassembled WGS sequence"/>
</dbReference>
<protein>
    <submittedName>
        <fullName evidence="1">Cytochrome</fullName>
    </submittedName>
</protein>
<dbReference type="AlphaFoldDB" id="A0ABD1TP29"/>
<dbReference type="InterPro" id="IPR036396">
    <property type="entry name" value="Cyt_P450_sf"/>
</dbReference>
<keyword evidence="2" id="KW-1185">Reference proteome</keyword>
<proteinExistence type="predicted"/>